<proteinExistence type="predicted"/>
<keyword evidence="2" id="KW-1185">Reference proteome</keyword>
<dbReference type="STRING" id="454006.SAMN05421825_3782"/>
<name>A0A1G7W1U4_9FLAO</name>
<protein>
    <submittedName>
        <fullName evidence="1">Uncharacterized protein</fullName>
    </submittedName>
</protein>
<dbReference type="RefSeq" id="WP_089875235.1">
    <property type="nucleotide sequence ID" value="NZ_FNBH01000008.1"/>
</dbReference>
<dbReference type="AlphaFoldDB" id="A0A1G7W1U4"/>
<evidence type="ECO:0000313" key="1">
    <source>
        <dbReference type="EMBL" id="SDG66002.1"/>
    </source>
</evidence>
<organism evidence="1 2">
    <name type="scientific">Epilithonimonas hungarica</name>
    <dbReference type="NCBI Taxonomy" id="454006"/>
    <lineage>
        <taxon>Bacteria</taxon>
        <taxon>Pseudomonadati</taxon>
        <taxon>Bacteroidota</taxon>
        <taxon>Flavobacteriia</taxon>
        <taxon>Flavobacteriales</taxon>
        <taxon>Weeksellaceae</taxon>
        <taxon>Chryseobacterium group</taxon>
        <taxon>Epilithonimonas</taxon>
    </lineage>
</organism>
<accession>A0A1G7W1U4</accession>
<dbReference type="EMBL" id="FNBH01000008">
    <property type="protein sequence ID" value="SDG66002.1"/>
    <property type="molecule type" value="Genomic_DNA"/>
</dbReference>
<dbReference type="Proteomes" id="UP000199203">
    <property type="component" value="Unassembled WGS sequence"/>
</dbReference>
<evidence type="ECO:0000313" key="2">
    <source>
        <dbReference type="Proteomes" id="UP000199203"/>
    </source>
</evidence>
<reference evidence="2" key="1">
    <citation type="submission" date="2016-10" db="EMBL/GenBank/DDBJ databases">
        <authorList>
            <person name="Varghese N."/>
            <person name="Submissions S."/>
        </authorList>
    </citation>
    <scope>NUCLEOTIDE SEQUENCE [LARGE SCALE GENOMIC DNA]</scope>
    <source>
        <strain evidence="2">DSM 19684</strain>
    </source>
</reference>
<sequence length="138" mass="16482">MGLESINFLFYSNKPIKEILEGSSKIELLENKKYVYRKEDSFWIDIEIQSDVCISIRITLSNPISSIFVALDDLFNFLFSFNGKLKSLNSKETFVEYNIITKEKIFDIYLQRRKIFEDMYGNYNAAISSEEFYKRRRY</sequence>
<gene>
    <name evidence="1" type="ORF">SAMN05421825_3782</name>
</gene>